<dbReference type="SUPFAM" id="SSF51569">
    <property type="entry name" value="Aldolase"/>
    <property type="match status" value="1"/>
</dbReference>
<dbReference type="SMART" id="SM01130">
    <property type="entry name" value="DHDPS"/>
    <property type="match status" value="1"/>
</dbReference>
<dbReference type="Gene3D" id="3.20.20.70">
    <property type="entry name" value="Aldolase class I"/>
    <property type="match status" value="1"/>
</dbReference>
<dbReference type="InterPro" id="IPR013785">
    <property type="entry name" value="Aldolase_TIM"/>
</dbReference>
<comment type="similarity">
    <text evidence="2">Belongs to the DapA family.</text>
</comment>
<keyword evidence="5" id="KW-1185">Reference proteome</keyword>
<dbReference type="PANTHER" id="PTHR12128:SF72">
    <property type="entry name" value="DIHYDRODIPICOLINATE SYNTHASE"/>
    <property type="match status" value="1"/>
</dbReference>
<dbReference type="KEGG" id="pry:Prubr_07370"/>
<dbReference type="Pfam" id="PF00701">
    <property type="entry name" value="DHDPS"/>
    <property type="match status" value="1"/>
</dbReference>
<dbReference type="Proteomes" id="UP000680866">
    <property type="component" value="Chromosome"/>
</dbReference>
<proteinExistence type="inferred from homology"/>
<evidence type="ECO:0000256" key="1">
    <source>
        <dbReference type="ARBA" id="ARBA00023239"/>
    </source>
</evidence>
<sequence>MTGATGMADLDGIDGVDGDRPWRGVVAALVTPFGADLRVDFDRLQEHVRWLAAEGCDGFAVAGPLGEYQTLTDRERSDVLRAVVQAAPADRSVLAGVSGYGSHQSAYWAEQAARAGAHAVLALPPTGYQARPAEVVAHYREIAAAGLPVVAYNDPGETVIDLTPELLATVAEIDGLAAVQEASGDVRRLHRIRMLCPHVDVLAGVDDLVRELVVFGAAGWIGGLPNALPRQAACLYRRFADGDAHGATALYAALYPLLSWDSRPESVQALKCTMEVAGRYGGPCRPPRVPLPTVDATRLRRDVERALAAAGH</sequence>
<feature type="binding site" evidence="3">
    <location>
        <position position="221"/>
    </location>
    <ligand>
        <name>pyruvate</name>
        <dbReference type="ChEBI" id="CHEBI:15361"/>
    </ligand>
</feature>
<dbReference type="EMBL" id="AP023359">
    <property type="protein sequence ID" value="BCJ63716.1"/>
    <property type="molecule type" value="Genomic_DNA"/>
</dbReference>
<evidence type="ECO:0000313" key="5">
    <source>
        <dbReference type="Proteomes" id="UP000680866"/>
    </source>
</evidence>
<dbReference type="CDD" id="cd00408">
    <property type="entry name" value="DHDPS-like"/>
    <property type="match status" value="1"/>
</dbReference>
<gene>
    <name evidence="4" type="primary">dapA_1</name>
    <name evidence="4" type="ORF">Prubr_07370</name>
</gene>
<protein>
    <submittedName>
        <fullName evidence="4">Dihydrodipicolinate synthase family protein</fullName>
    </submittedName>
</protein>
<dbReference type="PIRSF" id="PIRSF001365">
    <property type="entry name" value="DHDPS"/>
    <property type="match status" value="1"/>
</dbReference>
<evidence type="ECO:0000256" key="2">
    <source>
        <dbReference type="PIRNR" id="PIRNR001365"/>
    </source>
</evidence>
<dbReference type="PRINTS" id="PR00146">
    <property type="entry name" value="DHPICSNTHASE"/>
</dbReference>
<reference evidence="4" key="1">
    <citation type="submission" date="2020-08" db="EMBL/GenBank/DDBJ databases">
        <title>Whole genome shotgun sequence of Polymorphospora rubra NBRC 101157.</title>
        <authorList>
            <person name="Komaki H."/>
            <person name="Tamura T."/>
        </authorList>
    </citation>
    <scope>NUCLEOTIDE SEQUENCE</scope>
    <source>
        <strain evidence="4">NBRC 101157</strain>
    </source>
</reference>
<evidence type="ECO:0000313" key="4">
    <source>
        <dbReference type="EMBL" id="BCJ63716.1"/>
    </source>
</evidence>
<dbReference type="PANTHER" id="PTHR12128">
    <property type="entry name" value="DIHYDRODIPICOLINATE SYNTHASE"/>
    <property type="match status" value="1"/>
</dbReference>
<evidence type="ECO:0000256" key="3">
    <source>
        <dbReference type="PIRSR" id="PIRSR001365-2"/>
    </source>
</evidence>
<dbReference type="GO" id="GO:0008840">
    <property type="term" value="F:4-hydroxy-tetrahydrodipicolinate synthase activity"/>
    <property type="evidence" value="ECO:0007669"/>
    <property type="project" value="TreeGrafter"/>
</dbReference>
<dbReference type="InterPro" id="IPR002220">
    <property type="entry name" value="DapA-like"/>
</dbReference>
<dbReference type="AlphaFoldDB" id="A0A810MR12"/>
<name>A0A810MR12_9ACTN</name>
<accession>A0A810MR12</accession>
<keyword evidence="1 2" id="KW-0456">Lyase</keyword>
<organism evidence="4 5">
    <name type="scientific">Polymorphospora rubra</name>
    <dbReference type="NCBI Taxonomy" id="338584"/>
    <lineage>
        <taxon>Bacteria</taxon>
        <taxon>Bacillati</taxon>
        <taxon>Actinomycetota</taxon>
        <taxon>Actinomycetes</taxon>
        <taxon>Micromonosporales</taxon>
        <taxon>Micromonosporaceae</taxon>
        <taxon>Polymorphospora</taxon>
    </lineage>
</organism>
<dbReference type="RefSeq" id="WP_246568273.1">
    <property type="nucleotide sequence ID" value="NZ_AP023359.1"/>
</dbReference>